<evidence type="ECO:0000313" key="9">
    <source>
        <dbReference type="Proteomes" id="UP000266196"/>
    </source>
</evidence>
<dbReference type="InterPro" id="IPR046357">
    <property type="entry name" value="PPIase_dom_sf"/>
</dbReference>
<dbReference type="AlphaFoldDB" id="A0A397FN76"/>
<dbReference type="InterPro" id="IPR050689">
    <property type="entry name" value="FKBP-type_PPIase"/>
</dbReference>
<dbReference type="GO" id="GO:0003755">
    <property type="term" value="F:peptidyl-prolyl cis-trans isomerase activity"/>
    <property type="evidence" value="ECO:0007669"/>
    <property type="project" value="UniProtKB-KW"/>
</dbReference>
<sequence>MGLYESEDQARSRDKAYRGGRAWRPKALALGVVFCFFVAAQYVSTSFSSPVTLNKSSAAETFTSLVVEVVYDGDRSTYPKRGDAVTVNCVRAKFDSSFDRTDPFRFNLGVGEVIKGWDEGVAKMSLNETARLYIPSQLGYGASGAGDVIPPNADLIFDVHLIAINGVQMSPKVSIQEITPGDGETYPSAGDKVTVHYVGTFVSGDKFDSSRDRNNPFSFTLGSKSVIRGWEEGRSSRRMYIMSTFITCINHVGIPQLSIGQVARLSIPYQLAYGEQGRQGIPPKADLVFEVELLAIEKARHV</sequence>
<gene>
    <name evidence="8" type="ORF">DYB31_011845</name>
</gene>
<feature type="transmembrane region" description="Helical" evidence="6">
    <location>
        <begin position="27"/>
        <end position="44"/>
    </location>
</feature>
<keyword evidence="6" id="KW-1133">Transmembrane helix</keyword>
<dbReference type="SUPFAM" id="SSF54534">
    <property type="entry name" value="FKBP-like"/>
    <property type="match status" value="2"/>
</dbReference>
<keyword evidence="3 5" id="KW-0697">Rotamase</keyword>
<comment type="catalytic activity">
    <reaction evidence="1 5">
        <text>[protein]-peptidylproline (omega=180) = [protein]-peptidylproline (omega=0)</text>
        <dbReference type="Rhea" id="RHEA:16237"/>
        <dbReference type="Rhea" id="RHEA-COMP:10747"/>
        <dbReference type="Rhea" id="RHEA-COMP:10748"/>
        <dbReference type="ChEBI" id="CHEBI:83833"/>
        <dbReference type="ChEBI" id="CHEBI:83834"/>
        <dbReference type="EC" id="5.2.1.8"/>
    </reaction>
</comment>
<reference evidence="8 9" key="1">
    <citation type="submission" date="2018-08" db="EMBL/GenBank/DDBJ databases">
        <title>Aphanomyces genome sequencing and annotation.</title>
        <authorList>
            <person name="Minardi D."/>
            <person name="Oidtmann B."/>
            <person name="Van Der Giezen M."/>
            <person name="Studholme D.J."/>
        </authorList>
    </citation>
    <scope>NUCLEOTIDE SEQUENCE [LARGE SCALE GENOMIC DNA]</scope>
    <source>
        <strain evidence="8 9">197901</strain>
    </source>
</reference>
<evidence type="ECO:0000256" key="2">
    <source>
        <dbReference type="ARBA" id="ARBA00013194"/>
    </source>
</evidence>
<keyword evidence="4 5" id="KW-0413">Isomerase</keyword>
<feature type="domain" description="PPIase FKBP-type" evidence="7">
    <location>
        <begin position="73"/>
        <end position="165"/>
    </location>
</feature>
<dbReference type="Pfam" id="PF00254">
    <property type="entry name" value="FKBP_C"/>
    <property type="match status" value="2"/>
</dbReference>
<dbReference type="VEuPathDB" id="FungiDB:H257_16071"/>
<dbReference type="InterPro" id="IPR001179">
    <property type="entry name" value="PPIase_FKBP_dom"/>
</dbReference>
<evidence type="ECO:0000256" key="3">
    <source>
        <dbReference type="ARBA" id="ARBA00023110"/>
    </source>
</evidence>
<accession>A0A397FN76</accession>
<evidence type="ECO:0000259" key="7">
    <source>
        <dbReference type="PROSITE" id="PS50059"/>
    </source>
</evidence>
<dbReference type="Gene3D" id="3.10.50.40">
    <property type="match status" value="2"/>
</dbReference>
<evidence type="ECO:0000256" key="4">
    <source>
        <dbReference type="ARBA" id="ARBA00023235"/>
    </source>
</evidence>
<dbReference type="EMBL" id="QUTE01006511">
    <property type="protein sequence ID" value="RHZ32522.1"/>
    <property type="molecule type" value="Genomic_DNA"/>
</dbReference>
<keyword evidence="6" id="KW-0812">Transmembrane</keyword>
<evidence type="ECO:0000313" key="8">
    <source>
        <dbReference type="EMBL" id="RHZ32522.1"/>
    </source>
</evidence>
<dbReference type="EC" id="5.2.1.8" evidence="2 5"/>
<protein>
    <recommendedName>
        <fullName evidence="2 5">peptidylprolyl isomerase</fullName>
        <ecNumber evidence="2 5">5.2.1.8</ecNumber>
    </recommendedName>
</protein>
<dbReference type="PROSITE" id="PS50059">
    <property type="entry name" value="FKBP_PPIASE"/>
    <property type="match status" value="2"/>
</dbReference>
<dbReference type="Proteomes" id="UP000266196">
    <property type="component" value="Unassembled WGS sequence"/>
</dbReference>
<dbReference type="PANTHER" id="PTHR10516">
    <property type="entry name" value="PEPTIDYL-PROLYL CIS-TRANS ISOMERASE"/>
    <property type="match status" value="1"/>
</dbReference>
<proteinExistence type="predicted"/>
<evidence type="ECO:0000256" key="5">
    <source>
        <dbReference type="PROSITE-ProRule" id="PRU00277"/>
    </source>
</evidence>
<name>A0A397FN76_APHAT</name>
<keyword evidence="6" id="KW-0472">Membrane</keyword>
<dbReference type="FunFam" id="3.10.50.40:FF:000006">
    <property type="entry name" value="Peptidyl-prolyl cis-trans isomerase"/>
    <property type="match status" value="1"/>
</dbReference>
<comment type="caution">
    <text evidence="8">The sequence shown here is derived from an EMBL/GenBank/DDBJ whole genome shotgun (WGS) entry which is preliminary data.</text>
</comment>
<dbReference type="PANTHER" id="PTHR10516:SF443">
    <property type="entry name" value="FK506-BINDING PROTEIN 59-RELATED"/>
    <property type="match status" value="1"/>
</dbReference>
<feature type="domain" description="PPIase FKBP-type" evidence="7">
    <location>
        <begin position="190"/>
        <end position="297"/>
    </location>
</feature>
<organism evidence="8 9">
    <name type="scientific">Aphanomyces astaci</name>
    <name type="common">Crayfish plague agent</name>
    <dbReference type="NCBI Taxonomy" id="112090"/>
    <lineage>
        <taxon>Eukaryota</taxon>
        <taxon>Sar</taxon>
        <taxon>Stramenopiles</taxon>
        <taxon>Oomycota</taxon>
        <taxon>Saprolegniomycetes</taxon>
        <taxon>Saprolegniales</taxon>
        <taxon>Verrucalvaceae</taxon>
        <taxon>Aphanomyces</taxon>
    </lineage>
</organism>
<evidence type="ECO:0000256" key="6">
    <source>
        <dbReference type="SAM" id="Phobius"/>
    </source>
</evidence>
<evidence type="ECO:0000256" key="1">
    <source>
        <dbReference type="ARBA" id="ARBA00000971"/>
    </source>
</evidence>